<evidence type="ECO:0000313" key="1">
    <source>
        <dbReference type="EMBL" id="TFK71679.1"/>
    </source>
</evidence>
<name>A0ACD3B121_9AGAR</name>
<dbReference type="Proteomes" id="UP000308600">
    <property type="component" value="Unassembled WGS sequence"/>
</dbReference>
<proteinExistence type="predicted"/>
<dbReference type="EMBL" id="ML208295">
    <property type="protein sequence ID" value="TFK71679.1"/>
    <property type="molecule type" value="Genomic_DNA"/>
</dbReference>
<organism evidence="1 2">
    <name type="scientific">Pluteus cervinus</name>
    <dbReference type="NCBI Taxonomy" id="181527"/>
    <lineage>
        <taxon>Eukaryota</taxon>
        <taxon>Fungi</taxon>
        <taxon>Dikarya</taxon>
        <taxon>Basidiomycota</taxon>
        <taxon>Agaricomycotina</taxon>
        <taxon>Agaricomycetes</taxon>
        <taxon>Agaricomycetidae</taxon>
        <taxon>Agaricales</taxon>
        <taxon>Pluteineae</taxon>
        <taxon>Pluteaceae</taxon>
        <taxon>Pluteus</taxon>
    </lineage>
</organism>
<reference evidence="1 2" key="1">
    <citation type="journal article" date="2019" name="Nat. Ecol. Evol.">
        <title>Megaphylogeny resolves global patterns of mushroom evolution.</title>
        <authorList>
            <person name="Varga T."/>
            <person name="Krizsan K."/>
            <person name="Foldi C."/>
            <person name="Dima B."/>
            <person name="Sanchez-Garcia M."/>
            <person name="Sanchez-Ramirez S."/>
            <person name="Szollosi G.J."/>
            <person name="Szarkandi J.G."/>
            <person name="Papp V."/>
            <person name="Albert L."/>
            <person name="Andreopoulos W."/>
            <person name="Angelini C."/>
            <person name="Antonin V."/>
            <person name="Barry K.W."/>
            <person name="Bougher N.L."/>
            <person name="Buchanan P."/>
            <person name="Buyck B."/>
            <person name="Bense V."/>
            <person name="Catcheside P."/>
            <person name="Chovatia M."/>
            <person name="Cooper J."/>
            <person name="Damon W."/>
            <person name="Desjardin D."/>
            <person name="Finy P."/>
            <person name="Geml J."/>
            <person name="Haridas S."/>
            <person name="Hughes K."/>
            <person name="Justo A."/>
            <person name="Karasinski D."/>
            <person name="Kautmanova I."/>
            <person name="Kiss B."/>
            <person name="Kocsube S."/>
            <person name="Kotiranta H."/>
            <person name="LaButti K.M."/>
            <person name="Lechner B.E."/>
            <person name="Liimatainen K."/>
            <person name="Lipzen A."/>
            <person name="Lukacs Z."/>
            <person name="Mihaltcheva S."/>
            <person name="Morgado L.N."/>
            <person name="Niskanen T."/>
            <person name="Noordeloos M.E."/>
            <person name="Ohm R.A."/>
            <person name="Ortiz-Santana B."/>
            <person name="Ovrebo C."/>
            <person name="Racz N."/>
            <person name="Riley R."/>
            <person name="Savchenko A."/>
            <person name="Shiryaev A."/>
            <person name="Soop K."/>
            <person name="Spirin V."/>
            <person name="Szebenyi C."/>
            <person name="Tomsovsky M."/>
            <person name="Tulloss R.E."/>
            <person name="Uehling J."/>
            <person name="Grigoriev I.V."/>
            <person name="Vagvolgyi C."/>
            <person name="Papp T."/>
            <person name="Martin F.M."/>
            <person name="Miettinen O."/>
            <person name="Hibbett D.S."/>
            <person name="Nagy L.G."/>
        </authorList>
    </citation>
    <scope>NUCLEOTIDE SEQUENCE [LARGE SCALE GENOMIC DNA]</scope>
    <source>
        <strain evidence="1 2">NL-1719</strain>
    </source>
</reference>
<keyword evidence="2" id="KW-1185">Reference proteome</keyword>
<sequence length="598" mass="64453">MADDEQTRPVLDPRPNPPTPPSPPSPGPPQLDTKLSRKREREVSLEPATTPVAVSDVDPLAREYKAPAKKNRVHLDATEEEEDIIPRSRSNSRSPPLSVSPPQEIKIRVRQISQGVEDLSWRNLKPIPSEEDIVLSDPVPLPHGQPQASSTHTISAEAEATTAVVEDSPMPSSLPEEQPPEKTPPTISQTPQDPPQAEPLASLSRRGSDSDSGEKGVKRKFTERGTSQGPQEDDVAPKPTGEALKRQRDDSDVDDNPREPKRPSPPPPDEQPSQSAATPAGGFAVYAATISPFGSVKGQNVFSSNKSSGSTPPPPRSQSLTPANPFIQYIASSGEASTSTSGSGTPNKRTGFEAFTSSSPFTAAIRSKSPGLTSPSKLNRNKSPPRRTNSAASNAFTSYLSSGVHSFAVPVPKRARGGSPSGSSRSSLERNTIVGFGGTNGAEIGNDDDRDDRPTSFGERLRSTKDAEDEEETQKVILTEQDLTTGEEEEQTIHQVRGKLFSLDDKNWREKGSGLLKLNVRREDGHGARLVMRKDAVYTVILNVALFPGMHCSAAQDPRFVRFAVFEDSQTVHYGVKVANAKIAEELLEVINGNIPLP</sequence>
<gene>
    <name evidence="1" type="ORF">BDN72DRAFT_837399</name>
</gene>
<evidence type="ECO:0000313" key="2">
    <source>
        <dbReference type="Proteomes" id="UP000308600"/>
    </source>
</evidence>
<protein>
    <submittedName>
        <fullName evidence="1">Uncharacterized protein</fullName>
    </submittedName>
</protein>
<accession>A0ACD3B121</accession>